<proteinExistence type="predicted"/>
<comment type="caution">
    <text evidence="2">The sequence shown here is derived from an EMBL/GenBank/DDBJ whole genome shotgun (WGS) entry which is preliminary data.</text>
</comment>
<evidence type="ECO:0000313" key="2">
    <source>
        <dbReference type="EMBL" id="MBK1832491.1"/>
    </source>
</evidence>
<dbReference type="AlphaFoldDB" id="A0A934RQ56"/>
<dbReference type="Proteomes" id="UP000604083">
    <property type="component" value="Unassembled WGS sequence"/>
</dbReference>
<dbReference type="GO" id="GO:0006313">
    <property type="term" value="P:DNA transposition"/>
    <property type="evidence" value="ECO:0007669"/>
    <property type="project" value="InterPro"/>
</dbReference>
<evidence type="ECO:0000313" key="3">
    <source>
        <dbReference type="Proteomes" id="UP000604083"/>
    </source>
</evidence>
<dbReference type="SMART" id="SM01321">
    <property type="entry name" value="Y1_Tnp"/>
    <property type="match status" value="1"/>
</dbReference>
<dbReference type="SUPFAM" id="SSF143422">
    <property type="entry name" value="Transposase IS200-like"/>
    <property type="match status" value="1"/>
</dbReference>
<dbReference type="GO" id="GO:0003677">
    <property type="term" value="F:DNA binding"/>
    <property type="evidence" value="ECO:0007669"/>
    <property type="project" value="InterPro"/>
</dbReference>
<dbReference type="InterPro" id="IPR002686">
    <property type="entry name" value="Transposase_17"/>
</dbReference>
<reference evidence="2" key="1">
    <citation type="submission" date="2021-01" db="EMBL/GenBank/DDBJ databases">
        <title>Modified the classification status of verrucomicrobia.</title>
        <authorList>
            <person name="Feng X."/>
        </authorList>
    </citation>
    <scope>NUCLEOTIDE SEQUENCE</scope>
    <source>
        <strain evidence="2">KCTC 12986</strain>
    </source>
</reference>
<dbReference type="InterPro" id="IPR036515">
    <property type="entry name" value="Transposase_17_sf"/>
</dbReference>
<evidence type="ECO:0000259" key="1">
    <source>
        <dbReference type="SMART" id="SM01321"/>
    </source>
</evidence>
<keyword evidence="3" id="KW-1185">Reference proteome</keyword>
<sequence length="368" mass="42717">MRRRRFLAPKSHPVAYYHCVSRVVNRDFVLGEDEKAQFYRLMRLYEKLYHLRVVSYCIMSNHFHVLVEVPQRPAEEDLPDDAGLISHVFNCLGEGPAANLRWELEHYRSQGNDQAAEELREKWFSRMWNLSAYMKILKQRFTQWFNRVHQRRGTLWEDRFKSVLVEGKGPALKAMAAYIDLNPVRAGICQDPAEYRWCSYGEAVGGSRIARRALAWLDSWVVGSTGEPRPRRDSEKSPSIRESLRRYRCYLFGVPESEIRQEEELAHEEGGGRAQIFRDRISREKALEVLASGVRLEAADYLRCRVRYFLDGVALGSKSFLAELFEATRDEHFAPSRQTGPRSLKGLATVPKPQRLYNFRQLGKDALG</sequence>
<dbReference type="GO" id="GO:0004803">
    <property type="term" value="F:transposase activity"/>
    <property type="evidence" value="ECO:0007669"/>
    <property type="project" value="InterPro"/>
</dbReference>
<gene>
    <name evidence="2" type="ORF">JIN78_00340</name>
</gene>
<protein>
    <submittedName>
        <fullName evidence="2">Transposase</fullName>
    </submittedName>
</protein>
<dbReference type="RefSeq" id="WP_200389925.1">
    <property type="nucleotide sequence ID" value="NZ_JBHUJA010000048.1"/>
</dbReference>
<dbReference type="EMBL" id="JAENIO010000001">
    <property type="protein sequence ID" value="MBK1832491.1"/>
    <property type="molecule type" value="Genomic_DNA"/>
</dbReference>
<feature type="domain" description="Transposase IS200-like" evidence="1">
    <location>
        <begin position="12"/>
        <end position="182"/>
    </location>
</feature>
<name>A0A934RQ56_9BACT</name>
<dbReference type="PANTHER" id="PTHR34322:SF2">
    <property type="entry name" value="TRANSPOSASE IS200-LIKE DOMAIN-CONTAINING PROTEIN"/>
    <property type="match status" value="1"/>
</dbReference>
<dbReference type="Gene3D" id="3.30.70.1290">
    <property type="entry name" value="Transposase IS200-like"/>
    <property type="match status" value="1"/>
</dbReference>
<dbReference type="PANTHER" id="PTHR34322">
    <property type="entry name" value="TRANSPOSASE, Y1_TNP DOMAIN-CONTAINING"/>
    <property type="match status" value="1"/>
</dbReference>
<dbReference type="Pfam" id="PF01797">
    <property type="entry name" value="Y1_Tnp"/>
    <property type="match status" value="1"/>
</dbReference>
<organism evidence="2 3">
    <name type="scientific">Roseibacillus ishigakijimensis</name>
    <dbReference type="NCBI Taxonomy" id="454146"/>
    <lineage>
        <taxon>Bacteria</taxon>
        <taxon>Pseudomonadati</taxon>
        <taxon>Verrucomicrobiota</taxon>
        <taxon>Verrucomicrobiia</taxon>
        <taxon>Verrucomicrobiales</taxon>
        <taxon>Verrucomicrobiaceae</taxon>
        <taxon>Roseibacillus</taxon>
    </lineage>
</organism>
<accession>A0A934RQ56</accession>